<dbReference type="Proteomes" id="UP000293952">
    <property type="component" value="Unassembled WGS sequence"/>
</dbReference>
<gene>
    <name evidence="1" type="ORF">ERX46_15690</name>
</gene>
<dbReference type="EMBL" id="SETE01000007">
    <property type="protein sequence ID" value="RYM32123.1"/>
    <property type="molecule type" value="Genomic_DNA"/>
</dbReference>
<dbReference type="Gene3D" id="3.90.550.10">
    <property type="entry name" value="Spore Coat Polysaccharide Biosynthesis Protein SpsA, Chain A"/>
    <property type="match status" value="1"/>
</dbReference>
<dbReference type="OrthoDB" id="9798250at2"/>
<keyword evidence="1" id="KW-0808">Transferase</keyword>
<dbReference type="InterPro" id="IPR029044">
    <property type="entry name" value="Nucleotide-diphossugar_trans"/>
</dbReference>
<dbReference type="Pfam" id="PF09837">
    <property type="entry name" value="DUF2064"/>
    <property type="match status" value="1"/>
</dbReference>
<protein>
    <submittedName>
        <fullName evidence="1">Glycosyltransferase</fullName>
    </submittedName>
</protein>
<comment type="caution">
    <text evidence="1">The sequence shown here is derived from an EMBL/GenBank/DDBJ whole genome shotgun (WGS) entry which is preliminary data.</text>
</comment>
<proteinExistence type="predicted"/>
<dbReference type="InterPro" id="IPR018641">
    <property type="entry name" value="Trfase_1_rSAM/seldom-assoc"/>
</dbReference>
<dbReference type="AlphaFoldDB" id="A0A4Q4KG25"/>
<evidence type="ECO:0000313" key="2">
    <source>
        <dbReference type="Proteomes" id="UP000293952"/>
    </source>
</evidence>
<accession>A0A4Q4KG25</accession>
<evidence type="ECO:0000313" key="1">
    <source>
        <dbReference type="EMBL" id="RYM32123.1"/>
    </source>
</evidence>
<dbReference type="PANTHER" id="PTHR36529:SF1">
    <property type="entry name" value="GLYCOSYLTRANSFERASE"/>
    <property type="match status" value="1"/>
</dbReference>
<dbReference type="RefSeq" id="WP_130094812.1">
    <property type="nucleotide sequence ID" value="NZ_SETE01000007.1"/>
</dbReference>
<sequence>MNSKNALIIMTKNPELGKCKTRLAKTLGDKKALEIYIKLIDYTAKIAKEVEADKFIYSTDVLTDSKRWECPNTFFSIQSKGDLGERMNNAVQNVLNQGYEKIIILGSDCAEINSSDINSAFDQLNNHDYILGPALDGGYYLIGMKEVSPTLFHDMIWSTEHVLSDSISRIKAKNSSYFLLEEKSDIDFEEDLKREGYVDFQLIIENS</sequence>
<keyword evidence="2" id="KW-1185">Reference proteome</keyword>
<dbReference type="NCBIfam" id="TIGR04282">
    <property type="entry name" value="glyco_like_cofC"/>
    <property type="match status" value="1"/>
</dbReference>
<dbReference type="GO" id="GO:0016740">
    <property type="term" value="F:transferase activity"/>
    <property type="evidence" value="ECO:0007669"/>
    <property type="project" value="UniProtKB-KW"/>
</dbReference>
<dbReference type="SUPFAM" id="SSF53448">
    <property type="entry name" value="Nucleotide-diphospho-sugar transferases"/>
    <property type="match status" value="1"/>
</dbReference>
<name>A0A4Q4KG25_9FLAO</name>
<dbReference type="PANTHER" id="PTHR36529">
    <property type="entry name" value="SLL1095 PROTEIN"/>
    <property type="match status" value="1"/>
</dbReference>
<organism evidence="1 2">
    <name type="scientific">Brumimicrobium glaciale</name>
    <dbReference type="NCBI Taxonomy" id="200475"/>
    <lineage>
        <taxon>Bacteria</taxon>
        <taxon>Pseudomonadati</taxon>
        <taxon>Bacteroidota</taxon>
        <taxon>Flavobacteriia</taxon>
        <taxon>Flavobacteriales</taxon>
        <taxon>Crocinitomicaceae</taxon>
        <taxon>Brumimicrobium</taxon>
    </lineage>
</organism>
<reference evidence="1 2" key="1">
    <citation type="submission" date="2019-02" db="EMBL/GenBank/DDBJ databases">
        <title>Genome sequence of the sea-ice species Brumimicrobium glaciale.</title>
        <authorList>
            <person name="Bowman J.P."/>
        </authorList>
    </citation>
    <scope>NUCLEOTIDE SEQUENCE [LARGE SCALE GENOMIC DNA]</scope>
    <source>
        <strain evidence="1 2">IC156</strain>
    </source>
</reference>